<comment type="caution">
    <text evidence="15">The sequence shown here is derived from an EMBL/GenBank/DDBJ whole genome shotgun (WGS) entry which is preliminary data.</text>
</comment>
<keyword evidence="9 11" id="KW-0012">Acyltransferase</keyword>
<dbReference type="EMBL" id="BOOF01000033">
    <property type="protein sequence ID" value="GIH64622.1"/>
    <property type="molecule type" value="Genomic_DNA"/>
</dbReference>
<comment type="pathway">
    <text evidence="2">Lipid metabolism.</text>
</comment>
<accession>A0ABQ4GT59</accession>
<dbReference type="Gene3D" id="3.30.559.10">
    <property type="entry name" value="Chloramphenicol acetyltransferase-like domain"/>
    <property type="match status" value="1"/>
</dbReference>
<dbReference type="InterPro" id="IPR023213">
    <property type="entry name" value="CAT-like_dom_sf"/>
</dbReference>
<dbReference type="InterPro" id="IPR045034">
    <property type="entry name" value="O-acyltransferase_WSD1-like"/>
</dbReference>
<evidence type="ECO:0000256" key="4">
    <source>
        <dbReference type="ARBA" id="ARBA00013244"/>
    </source>
</evidence>
<evidence type="ECO:0000256" key="9">
    <source>
        <dbReference type="ARBA" id="ARBA00023315"/>
    </source>
</evidence>
<dbReference type="PANTHER" id="PTHR31650:SF1">
    <property type="entry name" value="WAX ESTER SYNTHASE_DIACYLGLYCEROL ACYLTRANSFERASE 4-RELATED"/>
    <property type="match status" value="1"/>
</dbReference>
<feature type="compositionally biased region" description="Low complexity" evidence="12">
    <location>
        <begin position="515"/>
        <end position="527"/>
    </location>
</feature>
<dbReference type="InterPro" id="IPR014292">
    <property type="entry name" value="Acyl_transf_WS/DGAT"/>
</dbReference>
<sequence>MAQQVSAFDAQFLNFETGTNLAHIAALTILDPSGRPGGMLTREDLIALLKRRLHLAPPLRRRLVEVPFGLDHPYWAEDREVDFDYHVRDLALPPPGDDHKLAEQVARLHGARLDRGRPLWEIYLIHGLAGGRVAIYTKVHHAAVDGVTGAEVLAAVMDFEPEPAAVPAPEAAAEPQSAPDAVEMVIRGVARVLDNPFALLRFIAEAVPRLDEVPFVAQLPGAGLVSRFVRGIGGGDAEPLPELPRMVVPRTPFSGPISRHRRFAFGQLPLDEVKRIKNAFGVTVNDVVMAMCATALRRWLAKRDELPRQPLVAGIPVSTRGQAANGSAANEVMLTMTTLPTDVADSRDRLLSVNRSMGLIKERIAAAPAAWLLEFSQAMPAALSALAARSAFRIASRAAPAMNLLVSNVPGPQTPLYVCGARVTALYPMSVITDVSGGINITVFSYDGRLGFGIVTDRDMVPDVWDLIDYLRDSLAEYGALAAPAEPGTAEPGKRAKPGKRAEPGKPAKPRRTAKAGAAAARGARAAEGPRQKPRQEPQEPQEPRQEPGTAPKPRRTRKPPQPPPA</sequence>
<evidence type="ECO:0000256" key="11">
    <source>
        <dbReference type="RuleBase" id="RU361241"/>
    </source>
</evidence>
<proteinExistence type="inferred from homology"/>
<dbReference type="Pfam" id="PF06974">
    <property type="entry name" value="WS_DGAT_C"/>
    <property type="match status" value="1"/>
</dbReference>
<feature type="domain" description="O-acyltransferase WSD1-like N-terminal" evidence="13">
    <location>
        <begin position="6"/>
        <end position="288"/>
    </location>
</feature>
<protein>
    <recommendedName>
        <fullName evidence="4 11">Diacylglycerol O-acyltransferase</fullName>
        <ecNumber evidence="4 11">2.3.1.20</ecNumber>
    </recommendedName>
</protein>
<feature type="compositionally biased region" description="Basic and acidic residues" evidence="12">
    <location>
        <begin position="528"/>
        <end position="546"/>
    </location>
</feature>
<keyword evidence="5 11" id="KW-0444">Lipid biosynthesis</keyword>
<dbReference type="EC" id="2.3.1.20" evidence="4 11"/>
<comment type="catalytic activity">
    <reaction evidence="10 11">
        <text>an acyl-CoA + a 1,2-diacyl-sn-glycerol = a triacyl-sn-glycerol + CoA</text>
        <dbReference type="Rhea" id="RHEA:10868"/>
        <dbReference type="ChEBI" id="CHEBI:17815"/>
        <dbReference type="ChEBI" id="CHEBI:57287"/>
        <dbReference type="ChEBI" id="CHEBI:58342"/>
        <dbReference type="ChEBI" id="CHEBI:64615"/>
        <dbReference type="EC" id="2.3.1.20"/>
    </reaction>
</comment>
<dbReference type="Pfam" id="PF03007">
    <property type="entry name" value="WS_DGAT_cat"/>
    <property type="match status" value="1"/>
</dbReference>
<evidence type="ECO:0000256" key="2">
    <source>
        <dbReference type="ARBA" id="ARBA00005189"/>
    </source>
</evidence>
<evidence type="ECO:0000256" key="3">
    <source>
        <dbReference type="ARBA" id="ARBA00009587"/>
    </source>
</evidence>
<feature type="domain" description="O-acyltransferase WSD1 C-terminal" evidence="14">
    <location>
        <begin position="330"/>
        <end position="477"/>
    </location>
</feature>
<keyword evidence="16" id="KW-1185">Reference proteome</keyword>
<comment type="similarity">
    <text evidence="3 11">Belongs to the long-chain O-acyltransferase family.</text>
</comment>
<dbReference type="InterPro" id="IPR004255">
    <property type="entry name" value="O-acyltransferase_WSD1_N"/>
</dbReference>
<keyword evidence="6 11" id="KW-0808">Transferase</keyword>
<evidence type="ECO:0000256" key="12">
    <source>
        <dbReference type="SAM" id="MobiDB-lite"/>
    </source>
</evidence>
<dbReference type="InterPro" id="IPR009721">
    <property type="entry name" value="O-acyltransferase_WSD1_C"/>
</dbReference>
<gene>
    <name evidence="15" type="ORF">Msi02_54390</name>
</gene>
<evidence type="ECO:0000256" key="1">
    <source>
        <dbReference type="ARBA" id="ARBA00004771"/>
    </source>
</evidence>
<dbReference type="RefSeq" id="WP_204050841.1">
    <property type="nucleotide sequence ID" value="NZ_BOOF01000033.1"/>
</dbReference>
<evidence type="ECO:0000256" key="6">
    <source>
        <dbReference type="ARBA" id="ARBA00022679"/>
    </source>
</evidence>
<dbReference type="NCBIfam" id="TIGR02946">
    <property type="entry name" value="acyl_WS_DGAT"/>
    <property type="match status" value="1"/>
</dbReference>
<reference evidence="15 16" key="1">
    <citation type="submission" date="2021-01" db="EMBL/GenBank/DDBJ databases">
        <title>Whole genome shotgun sequence of Microbispora siamensis NBRC 104113.</title>
        <authorList>
            <person name="Komaki H."/>
            <person name="Tamura T."/>
        </authorList>
    </citation>
    <scope>NUCLEOTIDE SEQUENCE [LARGE SCALE GENOMIC DNA]</scope>
    <source>
        <strain evidence="15 16">NBRC 104113</strain>
    </source>
</reference>
<dbReference type="PANTHER" id="PTHR31650">
    <property type="entry name" value="O-ACYLTRANSFERASE (WSD1-LIKE) FAMILY PROTEIN"/>
    <property type="match status" value="1"/>
</dbReference>
<comment type="pathway">
    <text evidence="1 11">Glycerolipid metabolism; triacylglycerol biosynthesis.</text>
</comment>
<organism evidence="15 16">
    <name type="scientific">Microbispora siamensis</name>
    <dbReference type="NCBI Taxonomy" id="564413"/>
    <lineage>
        <taxon>Bacteria</taxon>
        <taxon>Bacillati</taxon>
        <taxon>Actinomycetota</taxon>
        <taxon>Actinomycetes</taxon>
        <taxon>Streptosporangiales</taxon>
        <taxon>Streptosporangiaceae</taxon>
        <taxon>Microbispora</taxon>
    </lineage>
</organism>
<evidence type="ECO:0000256" key="7">
    <source>
        <dbReference type="ARBA" id="ARBA00022798"/>
    </source>
</evidence>
<feature type="region of interest" description="Disordered" evidence="12">
    <location>
        <begin position="483"/>
        <end position="566"/>
    </location>
</feature>
<evidence type="ECO:0000259" key="14">
    <source>
        <dbReference type="Pfam" id="PF06974"/>
    </source>
</evidence>
<dbReference type="Proteomes" id="UP000660454">
    <property type="component" value="Unassembled WGS sequence"/>
</dbReference>
<dbReference type="SUPFAM" id="SSF52777">
    <property type="entry name" value="CoA-dependent acyltransferases"/>
    <property type="match status" value="2"/>
</dbReference>
<evidence type="ECO:0000256" key="5">
    <source>
        <dbReference type="ARBA" id="ARBA00022516"/>
    </source>
</evidence>
<keyword evidence="7 11" id="KW-0319">Glycerol metabolism</keyword>
<evidence type="ECO:0000256" key="8">
    <source>
        <dbReference type="ARBA" id="ARBA00023098"/>
    </source>
</evidence>
<name>A0ABQ4GT59_9ACTN</name>
<evidence type="ECO:0000313" key="16">
    <source>
        <dbReference type="Proteomes" id="UP000660454"/>
    </source>
</evidence>
<evidence type="ECO:0000313" key="15">
    <source>
        <dbReference type="EMBL" id="GIH64622.1"/>
    </source>
</evidence>
<evidence type="ECO:0000256" key="10">
    <source>
        <dbReference type="ARBA" id="ARBA00048109"/>
    </source>
</evidence>
<dbReference type="Gene3D" id="3.30.559.30">
    <property type="entry name" value="Nonribosomal peptide synthetase, condensation domain"/>
    <property type="match status" value="1"/>
</dbReference>
<evidence type="ECO:0000259" key="13">
    <source>
        <dbReference type="Pfam" id="PF03007"/>
    </source>
</evidence>
<keyword evidence="8 11" id="KW-0443">Lipid metabolism</keyword>